<gene>
    <name evidence="2" type="ORF">PTE30175_03426</name>
</gene>
<organism evidence="2 3">
    <name type="scientific">Pandoraea terrae</name>
    <dbReference type="NCBI Taxonomy" id="1537710"/>
    <lineage>
        <taxon>Bacteria</taxon>
        <taxon>Pseudomonadati</taxon>
        <taxon>Pseudomonadota</taxon>
        <taxon>Betaproteobacteria</taxon>
        <taxon>Burkholderiales</taxon>
        <taxon>Burkholderiaceae</taxon>
        <taxon>Pandoraea</taxon>
    </lineage>
</organism>
<dbReference type="Proteomes" id="UP000414233">
    <property type="component" value="Unassembled WGS sequence"/>
</dbReference>
<dbReference type="EMBL" id="CABPRZ010000014">
    <property type="protein sequence ID" value="VVE28412.1"/>
    <property type="molecule type" value="Genomic_DNA"/>
</dbReference>
<feature type="signal peptide" evidence="1">
    <location>
        <begin position="1"/>
        <end position="29"/>
    </location>
</feature>
<accession>A0A5E4WUG2</accession>
<evidence type="ECO:0000313" key="3">
    <source>
        <dbReference type="Proteomes" id="UP000414233"/>
    </source>
</evidence>
<reference evidence="2 3" key="1">
    <citation type="submission" date="2019-08" db="EMBL/GenBank/DDBJ databases">
        <authorList>
            <person name="Peeters C."/>
        </authorList>
    </citation>
    <scope>NUCLEOTIDE SEQUENCE [LARGE SCALE GENOMIC DNA]</scope>
    <source>
        <strain evidence="2 3">LMG 30175</strain>
    </source>
</reference>
<keyword evidence="1" id="KW-0732">Signal</keyword>
<feature type="chain" id="PRO_5022692146" evidence="1">
    <location>
        <begin position="30"/>
        <end position="549"/>
    </location>
</feature>
<protein>
    <submittedName>
        <fullName evidence="2">Uncharacterized protein</fullName>
    </submittedName>
</protein>
<sequence length="549" mass="59610">MATNRWLAKRRTWLSVALALMTWISTPAAWSLTGAEVAQVVNARYQNAVTTCPVNKPAYYCSGVLLRPLRSGSADVFWQPQPVETALGSVPFTYLRRDVAISSLPSSAGFIFMDTLTAAGQGKPFDVRCAYPLDVTLTEGVADHGCALSANLAQNVDPSSCAPLGVTDAPTWLAYYAAQGKQCSLSALDARQFKSSLEAHNAVAEMGGANINAMLVTAWDVVHPETVPVQALFYDIGHGGQLSQPQRYQKQYFDATGQWLPILRLFFAEDGQASFGYDVKDQLDYGYQVAGRLNARYTDTAPQCPGGDASLYCNGVVIRVTGYGTAFHSWNPSPGAIARNGVAFSYLRVDGDVTAIAYAGGVGLIMRELAAPVQTPLTARCIYPSDGATDARADRCGIRDSDLSRPCADLGITTLDAWRANYAITTWSQQCSFDVDQAAFQLSLEARATFPKPHIRQESWNELIITPWRQDIPTQIPIEAIFYTGAKLPGAQYIQQDYLATTGRFLPIVHVDMNAPPGQIFTYAPNDQATSLFGDLPAPSGATFYERLN</sequence>
<name>A0A5E4WUG2_9BURK</name>
<evidence type="ECO:0000313" key="2">
    <source>
        <dbReference type="EMBL" id="VVE28412.1"/>
    </source>
</evidence>
<dbReference type="AlphaFoldDB" id="A0A5E4WUG2"/>
<proteinExistence type="predicted"/>
<keyword evidence="3" id="KW-1185">Reference proteome</keyword>
<evidence type="ECO:0000256" key="1">
    <source>
        <dbReference type="SAM" id="SignalP"/>
    </source>
</evidence>